<gene>
    <name evidence="1" type="ORF">mgI460</name>
</gene>
<accession>Q3BKD3</accession>
<proteinExistence type="predicted"/>
<dbReference type="AlphaFoldDB" id="Q3BKD3"/>
<sequence length="87" mass="8757">MLRSAAGGSGRRVCLLPRQAGSGDLDVGRAGAVRAACSRSGEVDFRVFIHGGPGILPSGLGLRGVPAGMETARGQLGGRPDLRFGLG</sequence>
<dbReference type="EMBL" id="AM085146">
    <property type="protein sequence ID" value="CAJ30095.1"/>
    <property type="molecule type" value="Genomic_DNA"/>
</dbReference>
<name>Q3BKD3_9PROT</name>
<reference evidence="1" key="1">
    <citation type="journal article" date="2005" name="J. Bacteriol.">
        <title>A hypervariable 130-kilobase genomic region of Magnetospirillum gryphiswaldense comprises a magnetosome island which undergoes frequent rearrangements during stationary growth.</title>
        <authorList>
            <person name="Ullrich S."/>
            <person name="Kube M."/>
            <person name="Schuebbe S."/>
            <person name="Reinhardt R."/>
            <person name="Schueler D."/>
        </authorList>
    </citation>
    <scope>NUCLEOTIDE SEQUENCE</scope>
    <source>
        <strain evidence="1">MSR-1</strain>
    </source>
</reference>
<organism evidence="1">
    <name type="scientific">Magnetospirillum gryphiswaldense</name>
    <dbReference type="NCBI Taxonomy" id="55518"/>
    <lineage>
        <taxon>Bacteria</taxon>
        <taxon>Pseudomonadati</taxon>
        <taxon>Pseudomonadota</taxon>
        <taxon>Alphaproteobacteria</taxon>
        <taxon>Rhodospirillales</taxon>
        <taxon>Rhodospirillaceae</taxon>
        <taxon>Magnetospirillum</taxon>
    </lineage>
</organism>
<protein>
    <submittedName>
        <fullName evidence="1">Uncharacterized protein</fullName>
    </submittedName>
</protein>
<evidence type="ECO:0000313" key="1">
    <source>
        <dbReference type="EMBL" id="CAJ30095.1"/>
    </source>
</evidence>